<dbReference type="Proteomes" id="UP001374579">
    <property type="component" value="Unassembled WGS sequence"/>
</dbReference>
<accession>A0AAN9B887</accession>
<dbReference type="InterPro" id="IPR009057">
    <property type="entry name" value="Homeodomain-like_sf"/>
</dbReference>
<dbReference type="InterPro" id="IPR007889">
    <property type="entry name" value="HTH_Psq"/>
</dbReference>
<dbReference type="EMBL" id="JBAMIC010000011">
    <property type="protein sequence ID" value="KAK7100499.1"/>
    <property type="molecule type" value="Genomic_DNA"/>
</dbReference>
<feature type="domain" description="HTH psq-type" evidence="1">
    <location>
        <begin position="15"/>
        <end position="60"/>
    </location>
</feature>
<dbReference type="GO" id="GO:0003677">
    <property type="term" value="F:DNA binding"/>
    <property type="evidence" value="ECO:0007669"/>
    <property type="project" value="InterPro"/>
</dbReference>
<reference evidence="2 3" key="1">
    <citation type="submission" date="2024-02" db="EMBL/GenBank/DDBJ databases">
        <title>Chromosome-scale genome assembly of the rough periwinkle Littorina saxatilis.</title>
        <authorList>
            <person name="De Jode A."/>
            <person name="Faria R."/>
            <person name="Formenti G."/>
            <person name="Sims Y."/>
            <person name="Smith T.P."/>
            <person name="Tracey A."/>
            <person name="Wood J.M.D."/>
            <person name="Zagrodzka Z.B."/>
            <person name="Johannesson K."/>
            <person name="Butlin R.K."/>
            <person name="Leder E.H."/>
        </authorList>
    </citation>
    <scope>NUCLEOTIDE SEQUENCE [LARGE SCALE GENOMIC DNA]</scope>
    <source>
        <strain evidence="2">Snail1</strain>
        <tissue evidence="2">Muscle</tissue>
    </source>
</reference>
<dbReference type="AlphaFoldDB" id="A0AAN9B887"/>
<organism evidence="2 3">
    <name type="scientific">Littorina saxatilis</name>
    <dbReference type="NCBI Taxonomy" id="31220"/>
    <lineage>
        <taxon>Eukaryota</taxon>
        <taxon>Metazoa</taxon>
        <taxon>Spiralia</taxon>
        <taxon>Lophotrochozoa</taxon>
        <taxon>Mollusca</taxon>
        <taxon>Gastropoda</taxon>
        <taxon>Caenogastropoda</taxon>
        <taxon>Littorinimorpha</taxon>
        <taxon>Littorinoidea</taxon>
        <taxon>Littorinidae</taxon>
        <taxon>Littorina</taxon>
    </lineage>
</organism>
<protein>
    <recommendedName>
        <fullName evidence="1">HTH psq-type domain-containing protein</fullName>
    </recommendedName>
</protein>
<gene>
    <name evidence="2" type="ORF">V1264_023444</name>
</gene>
<proteinExistence type="predicted"/>
<evidence type="ECO:0000259" key="1">
    <source>
        <dbReference type="Pfam" id="PF04218"/>
    </source>
</evidence>
<keyword evidence="3" id="KW-1185">Reference proteome</keyword>
<dbReference type="Pfam" id="PF04218">
    <property type="entry name" value="CENP-B_N"/>
    <property type="match status" value="1"/>
</dbReference>
<comment type="caution">
    <text evidence="2">The sequence shown here is derived from an EMBL/GenBank/DDBJ whole genome shotgun (WGS) entry which is preliminary data.</text>
</comment>
<name>A0AAN9B887_9CAEN</name>
<sequence length="119" mass="13419">MASNSPSTSNAQSRGKKRKILTLEQRMEVVKRSRMGETAISIARSFEVGKTQIQLIVSDQENVVNRWETGENCDRKYSRQGNVFMVTSTNAFGVGFVMHVDATYPSQEDSSKKKPLWSQ</sequence>
<evidence type="ECO:0000313" key="2">
    <source>
        <dbReference type="EMBL" id="KAK7100499.1"/>
    </source>
</evidence>
<evidence type="ECO:0000313" key="3">
    <source>
        <dbReference type="Proteomes" id="UP001374579"/>
    </source>
</evidence>
<dbReference type="SUPFAM" id="SSF46689">
    <property type="entry name" value="Homeodomain-like"/>
    <property type="match status" value="1"/>
</dbReference>